<evidence type="ECO:0008006" key="17">
    <source>
        <dbReference type="Google" id="ProtNLM"/>
    </source>
</evidence>
<dbReference type="Proteomes" id="UP000824782">
    <property type="component" value="Unassembled WGS sequence"/>
</dbReference>
<feature type="transmembrane region" description="Helical" evidence="11">
    <location>
        <begin position="510"/>
        <end position="529"/>
    </location>
</feature>
<dbReference type="Pfam" id="PF02014">
    <property type="entry name" value="Reeler"/>
    <property type="match status" value="1"/>
</dbReference>
<sequence length="614" mass="69062">MAAACALSSHMVVRHEGWRWWHRQREMALVAPVIWLLACSSSLVTSYPDGRVTRACDDMTPLHKHHSQSAIKHNITVDKTVFNPGDQIKVTLSGSRFMGFFVQARDANDLDGNAVGSFSLIDDQVSQLLKCGSVQDSAVSQTNKRRKEQVEFYWIAPSDGPQHIQFLATVVEKYSVYWVKIPGPIISRSGAPLISNKPYPVAMPTVPTALLLTEGFSASGCGSNKFCVRNPTSCDPQKDIWCFFVSFKREGDSMLIEMSGPVKGYLSFALSHDHWMGDDDVYLCVTDGQTVDINPAYLRGRSHPEMASTDDLHDAAWRIEDGILQCSFRRNIRIPTTPERFPFDSSYYIFVADGDVDNGRVLRHKRQPLITSKMYNVSESVEDVGGSRSPLLIKFHGAMMFIAWMTTVSIGVLIARFFKPVWPTSTLFGEKVWFQLHRILMVSTVLLTVVAFVLPFVYRGHWSSRAGYHPYLGCVVFALAVLQPIIAVFRPAPSSHRRPYFNWTHWGTGTVARIVAVAAIFLGMNVQALDLPDPWDTYTMVGFVLWHVCADILLEVHSFCQQKGSIKQLEDRMEILNPYTAKNEGHTFRKIVLTIYICGNFAFLITFLAAINQL</sequence>
<feature type="domain" description="Reelin" evidence="14">
    <location>
        <begin position="37"/>
        <end position="204"/>
    </location>
</feature>
<feature type="domain" description="DOMON" evidence="12">
    <location>
        <begin position="241"/>
        <end position="354"/>
    </location>
</feature>
<dbReference type="PROSITE" id="PS51019">
    <property type="entry name" value="REELIN"/>
    <property type="match status" value="1"/>
</dbReference>
<keyword evidence="5 11" id="KW-0812">Transmembrane</keyword>
<comment type="subcellular location">
    <subcellularLocation>
        <location evidence="2">Membrane</location>
        <topology evidence="2">Multi-pass membrane protein</topology>
    </subcellularLocation>
</comment>
<feature type="transmembrane region" description="Helical" evidence="11">
    <location>
        <begin position="591"/>
        <end position="611"/>
    </location>
</feature>
<dbReference type="SMART" id="SM00664">
    <property type="entry name" value="DoH"/>
    <property type="match status" value="1"/>
</dbReference>
<dbReference type="PANTHER" id="PTHR45828:SF3">
    <property type="entry name" value="FERRIC-CHELATE REDUCTASE 1"/>
    <property type="match status" value="1"/>
</dbReference>
<feature type="transmembrane region" description="Helical" evidence="11">
    <location>
        <begin position="535"/>
        <end position="554"/>
    </location>
</feature>
<feature type="transmembrane region" description="Helical" evidence="11">
    <location>
        <begin position="470"/>
        <end position="489"/>
    </location>
</feature>
<dbReference type="PROSITE" id="PS50939">
    <property type="entry name" value="CYTOCHROME_B561"/>
    <property type="match status" value="1"/>
</dbReference>
<dbReference type="Gene3D" id="1.20.120.1770">
    <property type="match status" value="1"/>
</dbReference>
<feature type="transmembrane region" description="Helical" evidence="11">
    <location>
        <begin position="439"/>
        <end position="458"/>
    </location>
</feature>
<dbReference type="CDD" id="cd08760">
    <property type="entry name" value="Cyt_b561_FRRS1_like"/>
    <property type="match status" value="1"/>
</dbReference>
<evidence type="ECO:0000259" key="14">
    <source>
        <dbReference type="PROSITE" id="PS51019"/>
    </source>
</evidence>
<dbReference type="FunFam" id="2.60.40.4060:FF:000003">
    <property type="entry name" value="Ferric chelate reductase 1"/>
    <property type="match status" value="1"/>
</dbReference>
<dbReference type="GO" id="GO:0016722">
    <property type="term" value="F:oxidoreductase activity, acting on metal ions"/>
    <property type="evidence" value="ECO:0007669"/>
    <property type="project" value="TreeGrafter"/>
</dbReference>
<dbReference type="InterPro" id="IPR005018">
    <property type="entry name" value="DOMON_domain"/>
</dbReference>
<feature type="domain" description="Cytochrome b561" evidence="13">
    <location>
        <begin position="358"/>
        <end position="557"/>
    </location>
</feature>
<dbReference type="GO" id="GO:0016020">
    <property type="term" value="C:membrane"/>
    <property type="evidence" value="ECO:0007669"/>
    <property type="project" value="UniProtKB-SubCell"/>
</dbReference>
<keyword evidence="7 11" id="KW-1133">Transmembrane helix</keyword>
<evidence type="ECO:0000313" key="15">
    <source>
        <dbReference type="EMBL" id="KAG8555542.1"/>
    </source>
</evidence>
<keyword evidence="16" id="KW-1185">Reference proteome</keyword>
<evidence type="ECO:0000256" key="5">
    <source>
        <dbReference type="ARBA" id="ARBA00022692"/>
    </source>
</evidence>
<evidence type="ECO:0000256" key="1">
    <source>
        <dbReference type="ARBA" id="ARBA00001970"/>
    </source>
</evidence>
<comment type="similarity">
    <text evidence="3">Belongs to the FRRS1 family.</text>
</comment>
<feature type="transmembrane region" description="Helical" evidence="11">
    <location>
        <begin position="398"/>
        <end position="418"/>
    </location>
</feature>
<dbReference type="Pfam" id="PF03351">
    <property type="entry name" value="DOMON"/>
    <property type="match status" value="1"/>
</dbReference>
<evidence type="ECO:0000256" key="8">
    <source>
        <dbReference type="ARBA" id="ARBA00023004"/>
    </source>
</evidence>
<keyword evidence="4" id="KW-0813">Transport</keyword>
<protein>
    <recommendedName>
        <fullName evidence="17">Ferric-chelate reductase 1</fullName>
    </recommendedName>
</protein>
<dbReference type="SMART" id="SM00665">
    <property type="entry name" value="B561"/>
    <property type="match status" value="1"/>
</dbReference>
<dbReference type="InterPro" id="IPR042307">
    <property type="entry name" value="Reeler_sf"/>
</dbReference>
<comment type="cofactor">
    <cofactor evidence="1">
        <name>heme b</name>
        <dbReference type="ChEBI" id="CHEBI:60344"/>
    </cofactor>
</comment>
<comment type="caution">
    <text evidence="15">The sequence shown here is derived from an EMBL/GenBank/DDBJ whole genome shotgun (WGS) entry which is preliminary data.</text>
</comment>
<dbReference type="AlphaFoldDB" id="A0AAV7A6X3"/>
<evidence type="ECO:0000256" key="4">
    <source>
        <dbReference type="ARBA" id="ARBA00022448"/>
    </source>
</evidence>
<dbReference type="PROSITE" id="PS50836">
    <property type="entry name" value="DOMON"/>
    <property type="match status" value="1"/>
</dbReference>
<evidence type="ECO:0000256" key="9">
    <source>
        <dbReference type="ARBA" id="ARBA00023136"/>
    </source>
</evidence>
<evidence type="ECO:0000256" key="2">
    <source>
        <dbReference type="ARBA" id="ARBA00004141"/>
    </source>
</evidence>
<evidence type="ECO:0000259" key="12">
    <source>
        <dbReference type="PROSITE" id="PS50836"/>
    </source>
</evidence>
<evidence type="ECO:0000256" key="10">
    <source>
        <dbReference type="ARBA" id="ARBA00023180"/>
    </source>
</evidence>
<dbReference type="Gene3D" id="2.60.40.4060">
    <property type="entry name" value="Reeler domain"/>
    <property type="match status" value="1"/>
</dbReference>
<dbReference type="GO" id="GO:0006879">
    <property type="term" value="P:intracellular iron ion homeostasis"/>
    <property type="evidence" value="ECO:0007669"/>
    <property type="project" value="TreeGrafter"/>
</dbReference>
<keyword evidence="8" id="KW-0408">Iron</keyword>
<organism evidence="15 16">
    <name type="scientific">Engystomops pustulosus</name>
    <name type="common">Tungara frog</name>
    <name type="synonym">Physalaemus pustulosus</name>
    <dbReference type="NCBI Taxonomy" id="76066"/>
    <lineage>
        <taxon>Eukaryota</taxon>
        <taxon>Metazoa</taxon>
        <taxon>Chordata</taxon>
        <taxon>Craniata</taxon>
        <taxon>Vertebrata</taxon>
        <taxon>Euteleostomi</taxon>
        <taxon>Amphibia</taxon>
        <taxon>Batrachia</taxon>
        <taxon>Anura</taxon>
        <taxon>Neobatrachia</taxon>
        <taxon>Hyloidea</taxon>
        <taxon>Leptodactylidae</taxon>
        <taxon>Leiuperinae</taxon>
        <taxon>Engystomops</taxon>
    </lineage>
</organism>
<evidence type="ECO:0000313" key="16">
    <source>
        <dbReference type="Proteomes" id="UP000824782"/>
    </source>
</evidence>
<keyword evidence="9 11" id="KW-0472">Membrane</keyword>
<evidence type="ECO:0000259" key="13">
    <source>
        <dbReference type="PROSITE" id="PS50939"/>
    </source>
</evidence>
<gene>
    <name evidence="15" type="ORF">GDO81_017744</name>
</gene>
<dbReference type="InterPro" id="IPR051237">
    <property type="entry name" value="Ferric-chelate_Red/DefProt"/>
</dbReference>
<dbReference type="EMBL" id="WNYA01000009">
    <property type="protein sequence ID" value="KAG8555542.1"/>
    <property type="molecule type" value="Genomic_DNA"/>
</dbReference>
<evidence type="ECO:0000256" key="11">
    <source>
        <dbReference type="SAM" id="Phobius"/>
    </source>
</evidence>
<proteinExistence type="inferred from homology"/>
<evidence type="ECO:0000256" key="7">
    <source>
        <dbReference type="ARBA" id="ARBA00022989"/>
    </source>
</evidence>
<dbReference type="CDD" id="cd08544">
    <property type="entry name" value="Reeler"/>
    <property type="match status" value="1"/>
</dbReference>
<evidence type="ECO:0000256" key="6">
    <source>
        <dbReference type="ARBA" id="ARBA00022982"/>
    </source>
</evidence>
<reference evidence="15" key="1">
    <citation type="thesis" date="2020" institute="ProQuest LLC" country="789 East Eisenhower Parkway, Ann Arbor, MI, USA">
        <title>Comparative Genomics and Chromosome Evolution.</title>
        <authorList>
            <person name="Mudd A.B."/>
        </authorList>
    </citation>
    <scope>NUCLEOTIDE SEQUENCE</scope>
    <source>
        <strain evidence="15">237g6f4</strain>
        <tissue evidence="15">Blood</tissue>
    </source>
</reference>
<keyword evidence="10" id="KW-0325">Glycoprotein</keyword>
<evidence type="ECO:0000256" key="3">
    <source>
        <dbReference type="ARBA" id="ARBA00009195"/>
    </source>
</evidence>
<dbReference type="CDD" id="cd09628">
    <property type="entry name" value="DOMON_SDR_2_like"/>
    <property type="match status" value="1"/>
</dbReference>
<dbReference type="InterPro" id="IPR002861">
    <property type="entry name" value="Reeler_dom"/>
</dbReference>
<dbReference type="PANTHER" id="PTHR45828">
    <property type="entry name" value="CYTOCHROME B561/FERRIC REDUCTASE TRANSMEMBRANE"/>
    <property type="match status" value="1"/>
</dbReference>
<accession>A0AAV7A6X3</accession>
<name>A0AAV7A6X3_ENGPU</name>
<keyword evidence="6" id="KW-0249">Electron transport</keyword>
<dbReference type="InterPro" id="IPR006593">
    <property type="entry name" value="Cyt_b561/ferric_Rdtase_TM"/>
</dbReference>